<protein>
    <recommendedName>
        <fullName evidence="4">DUF1453 domain-containing protein</fullName>
    </recommendedName>
</protein>
<organism evidence="2 3">
    <name type="scientific">Williamsia deligens</name>
    <dbReference type="NCBI Taxonomy" id="321325"/>
    <lineage>
        <taxon>Bacteria</taxon>
        <taxon>Bacillati</taxon>
        <taxon>Actinomycetota</taxon>
        <taxon>Actinomycetes</taxon>
        <taxon>Mycobacteriales</taxon>
        <taxon>Nocardiaceae</taxon>
        <taxon>Williamsia</taxon>
    </lineage>
</organism>
<keyword evidence="3" id="KW-1185">Reference proteome</keyword>
<keyword evidence="1" id="KW-1133">Transmembrane helix</keyword>
<proteinExistence type="predicted"/>
<feature type="transmembrane region" description="Helical" evidence="1">
    <location>
        <begin position="97"/>
        <end position="117"/>
    </location>
</feature>
<dbReference type="EMBL" id="JBHTIL010000001">
    <property type="protein sequence ID" value="MFD0925343.1"/>
    <property type="molecule type" value="Genomic_DNA"/>
</dbReference>
<feature type="transmembrane region" description="Helical" evidence="1">
    <location>
        <begin position="53"/>
        <end position="76"/>
    </location>
</feature>
<comment type="caution">
    <text evidence="2">The sequence shown here is derived from an EMBL/GenBank/DDBJ whole genome shotgun (WGS) entry which is preliminary data.</text>
</comment>
<evidence type="ECO:0000313" key="2">
    <source>
        <dbReference type="EMBL" id="MFD0925343.1"/>
    </source>
</evidence>
<evidence type="ECO:0000313" key="3">
    <source>
        <dbReference type="Proteomes" id="UP001597068"/>
    </source>
</evidence>
<feature type="transmembrane region" description="Helical" evidence="1">
    <location>
        <begin position="123"/>
        <end position="143"/>
    </location>
</feature>
<accession>A0ABW3G5J8</accession>
<gene>
    <name evidence="2" type="ORF">ACFQ04_06285</name>
</gene>
<reference evidence="3" key="1">
    <citation type="journal article" date="2019" name="Int. J. Syst. Evol. Microbiol.">
        <title>The Global Catalogue of Microorganisms (GCM) 10K type strain sequencing project: providing services to taxonomists for standard genome sequencing and annotation.</title>
        <authorList>
            <consortium name="The Broad Institute Genomics Platform"/>
            <consortium name="The Broad Institute Genome Sequencing Center for Infectious Disease"/>
            <person name="Wu L."/>
            <person name="Ma J."/>
        </authorList>
    </citation>
    <scope>NUCLEOTIDE SEQUENCE [LARGE SCALE GENOMIC DNA]</scope>
    <source>
        <strain evidence="3">CCUG 50873</strain>
    </source>
</reference>
<dbReference type="RefSeq" id="WP_253646698.1">
    <property type="nucleotide sequence ID" value="NZ_BAAAMO010000002.1"/>
</dbReference>
<sequence>MLVNIVVGMLVVGWILSRQMTPRAVKSSPKGAVIITVIGLVTAAQFVDQHHLSAVAVATMVASAVVGVVFAVARGFTVRVWRDEQGVLMSRGTGATLVLWIASLAAHVGLDLLAGHGAGSATIVLYIGTMLLAQLLVVQWRAGALTTSMTKERLSPNALHG</sequence>
<keyword evidence="1" id="KW-0472">Membrane</keyword>
<feature type="transmembrane region" description="Helical" evidence="1">
    <location>
        <begin position="28"/>
        <end position="47"/>
    </location>
</feature>
<dbReference type="Proteomes" id="UP001597068">
    <property type="component" value="Unassembled WGS sequence"/>
</dbReference>
<evidence type="ECO:0008006" key="4">
    <source>
        <dbReference type="Google" id="ProtNLM"/>
    </source>
</evidence>
<evidence type="ECO:0000256" key="1">
    <source>
        <dbReference type="SAM" id="Phobius"/>
    </source>
</evidence>
<name>A0ABW3G5J8_9NOCA</name>
<keyword evidence="1" id="KW-0812">Transmembrane</keyword>